<dbReference type="Proteomes" id="UP000247459">
    <property type="component" value="Unassembled WGS sequence"/>
</dbReference>
<dbReference type="AlphaFoldDB" id="A0A2W0CHU0"/>
<gene>
    <name evidence="1" type="ORF">PIL02S_04568</name>
</gene>
<proteinExistence type="predicted"/>
<sequence>MYDFIAIKQNINEYESSKILTPEIGDREELAQFRGSLLTLFGEPDYKTSDAENAFQYTIKATNNVQNSYEIVVYQGPSGLAIAGNKNEASVLNAAQFFVEYVKKARPADFDEKLVYEDTGYIIGYGCKNGVCYYKESLQNTTTLKRNRIRLADLTPGQLNEIHEIIENDFTKIKDPDDSWFWKEDLLNFSTIDFPLIRDLMRKDLSLVLGKPIGLDEVIQMGSDEGFDPQFSSETPEMALNALAEIWAWKTTAGKPSQKKRLDCSSFAWTISRAVYGFYGGNLNRNHALANALYEEYEDKITSQEDTLRFFYALLELFKFKRLNNMSLS</sequence>
<dbReference type="RefSeq" id="WP_110821530.1">
    <property type="nucleotide sequence ID" value="NZ_PRLG01000021.1"/>
</dbReference>
<dbReference type="OrthoDB" id="2060353at2"/>
<dbReference type="EMBL" id="PRLG01000021">
    <property type="protein sequence ID" value="PYY27895.1"/>
    <property type="molecule type" value="Genomic_DNA"/>
</dbReference>
<evidence type="ECO:0000313" key="1">
    <source>
        <dbReference type="EMBL" id="PYY27895.1"/>
    </source>
</evidence>
<accession>A0A2W0CHU0</accession>
<organism evidence="1 2">
    <name type="scientific">Paenibacillus illinoisensis</name>
    <dbReference type="NCBI Taxonomy" id="59845"/>
    <lineage>
        <taxon>Bacteria</taxon>
        <taxon>Bacillati</taxon>
        <taxon>Bacillota</taxon>
        <taxon>Bacilli</taxon>
        <taxon>Bacillales</taxon>
        <taxon>Paenibacillaceae</taxon>
        <taxon>Paenibacillus</taxon>
    </lineage>
</organism>
<evidence type="ECO:0000313" key="2">
    <source>
        <dbReference type="Proteomes" id="UP000247459"/>
    </source>
</evidence>
<protein>
    <submittedName>
        <fullName evidence="1">Uncharacterized protein</fullName>
    </submittedName>
</protein>
<reference evidence="1 2" key="1">
    <citation type="submission" date="2018-01" db="EMBL/GenBank/DDBJ databases">
        <title>Genome sequence of the PGP bacterium Paenibacillus illinoisensis E3.</title>
        <authorList>
            <person name="Rolli E."/>
            <person name="Marasco R."/>
            <person name="Bessem C."/>
            <person name="Michoud G."/>
            <person name="Gaiarsa S."/>
            <person name="Borin S."/>
            <person name="Daffonchio D."/>
        </authorList>
    </citation>
    <scope>NUCLEOTIDE SEQUENCE [LARGE SCALE GENOMIC DNA]</scope>
    <source>
        <strain evidence="1 2">E3</strain>
    </source>
</reference>
<name>A0A2W0CHU0_9BACL</name>
<comment type="caution">
    <text evidence="1">The sequence shown here is derived from an EMBL/GenBank/DDBJ whole genome shotgun (WGS) entry which is preliminary data.</text>
</comment>